<organism evidence="7 8">
    <name type="scientific">Chitinophaga parva</name>
    <dbReference type="NCBI Taxonomy" id="2169414"/>
    <lineage>
        <taxon>Bacteria</taxon>
        <taxon>Pseudomonadati</taxon>
        <taxon>Bacteroidota</taxon>
        <taxon>Chitinophagia</taxon>
        <taxon>Chitinophagales</taxon>
        <taxon>Chitinophagaceae</taxon>
        <taxon>Chitinophaga</taxon>
    </lineage>
</organism>
<sequence length="462" mass="51319">MNHRSIITFYLTALAIPLATGCKKFVDPGPPPTQLVSQTVYDNEATAAAAVNGIYSKMMESPGFANWHITLYAGLSADEYINYAPTAEQVQLYTNSLNAQNTNVYTFWSEAYNYIYMTNAVLEGLGRSTGVSTPVKTRLGAEAKFIRAFCYFYLVNFYGPVPLALSTDYQTNNRLARSPADSVYAQITADLESSATELPTTYDPYGGSRARATSWAAYALLARVYLYTGKWQAAEAAASRLLEGNSLFRLEDDLSLVFTPSSQEAIWQLAAVSPYTPTYDGYFNILTTAPSSQALRPALLDSFEAADLRKQNWISSYQDGTGTYYFPFKYKVQTITAGTAYPEQTTVLRLGELYLIRAEARLQQSDLAGSVFDINAIRNRAGLSPFSSDDPAATRNQLLRQRQLELFCEWGHRWLDLKRLSLTASVLTATKGKPWSPGADLYPIPRKEITNNSHLSQNDGYQ</sequence>
<reference evidence="7 8" key="1">
    <citation type="submission" date="2018-04" db="EMBL/GenBank/DDBJ databases">
        <title>Chitinophaga fuyangensis sp. nov., isolated from soil in a chemical factory.</title>
        <authorList>
            <person name="Chen K."/>
        </authorList>
    </citation>
    <scope>NUCLEOTIDE SEQUENCE [LARGE SCALE GENOMIC DNA]</scope>
    <source>
        <strain evidence="7 8">LY-1</strain>
    </source>
</reference>
<evidence type="ECO:0000259" key="6">
    <source>
        <dbReference type="PROSITE" id="PS50206"/>
    </source>
</evidence>
<evidence type="ECO:0000256" key="5">
    <source>
        <dbReference type="ARBA" id="ARBA00023237"/>
    </source>
</evidence>
<accession>A0A2T7BLP7</accession>
<dbReference type="EMBL" id="QCYK01000001">
    <property type="protein sequence ID" value="PUZ28605.1"/>
    <property type="molecule type" value="Genomic_DNA"/>
</dbReference>
<dbReference type="InterPro" id="IPR001763">
    <property type="entry name" value="Rhodanese-like_dom"/>
</dbReference>
<dbReference type="PROSITE" id="PS50206">
    <property type="entry name" value="RHODANESE_3"/>
    <property type="match status" value="1"/>
</dbReference>
<evidence type="ECO:0000256" key="4">
    <source>
        <dbReference type="ARBA" id="ARBA00023136"/>
    </source>
</evidence>
<keyword evidence="5" id="KW-0998">Cell outer membrane</keyword>
<dbReference type="PROSITE" id="PS51257">
    <property type="entry name" value="PROKAR_LIPOPROTEIN"/>
    <property type="match status" value="1"/>
</dbReference>
<dbReference type="Gene3D" id="1.25.40.390">
    <property type="match status" value="1"/>
</dbReference>
<proteinExistence type="inferred from homology"/>
<dbReference type="InterPro" id="IPR033985">
    <property type="entry name" value="SusD-like_N"/>
</dbReference>
<dbReference type="Pfam" id="PF14322">
    <property type="entry name" value="SusD-like_3"/>
    <property type="match status" value="1"/>
</dbReference>
<keyword evidence="3" id="KW-0732">Signal</keyword>
<keyword evidence="8" id="KW-1185">Reference proteome</keyword>
<dbReference type="SUPFAM" id="SSF48452">
    <property type="entry name" value="TPR-like"/>
    <property type="match status" value="1"/>
</dbReference>
<gene>
    <name evidence="7" type="ORF">DCC81_03735</name>
</gene>
<protein>
    <submittedName>
        <fullName evidence="7">RagB/SusD family nutrient uptake outer membrane protein</fullName>
    </submittedName>
</protein>
<dbReference type="InterPro" id="IPR011990">
    <property type="entry name" value="TPR-like_helical_dom_sf"/>
</dbReference>
<dbReference type="OrthoDB" id="625727at2"/>
<evidence type="ECO:0000256" key="2">
    <source>
        <dbReference type="ARBA" id="ARBA00006275"/>
    </source>
</evidence>
<name>A0A2T7BLP7_9BACT</name>
<evidence type="ECO:0000313" key="7">
    <source>
        <dbReference type="EMBL" id="PUZ28605.1"/>
    </source>
</evidence>
<keyword evidence="4" id="KW-0472">Membrane</keyword>
<feature type="domain" description="Rhodanese" evidence="6">
    <location>
        <begin position="201"/>
        <end position="243"/>
    </location>
</feature>
<dbReference type="GO" id="GO:0009279">
    <property type="term" value="C:cell outer membrane"/>
    <property type="evidence" value="ECO:0007669"/>
    <property type="project" value="UniProtKB-SubCell"/>
</dbReference>
<evidence type="ECO:0000313" key="8">
    <source>
        <dbReference type="Proteomes" id="UP000244450"/>
    </source>
</evidence>
<dbReference type="Proteomes" id="UP000244450">
    <property type="component" value="Unassembled WGS sequence"/>
</dbReference>
<comment type="caution">
    <text evidence="7">The sequence shown here is derived from an EMBL/GenBank/DDBJ whole genome shotgun (WGS) entry which is preliminary data.</text>
</comment>
<dbReference type="CDD" id="cd08977">
    <property type="entry name" value="SusD"/>
    <property type="match status" value="1"/>
</dbReference>
<comment type="subcellular location">
    <subcellularLocation>
        <location evidence="1">Cell outer membrane</location>
    </subcellularLocation>
</comment>
<dbReference type="InterPro" id="IPR012944">
    <property type="entry name" value="SusD_RagB_dom"/>
</dbReference>
<dbReference type="Pfam" id="PF07980">
    <property type="entry name" value="SusD_RagB"/>
    <property type="match status" value="1"/>
</dbReference>
<comment type="similarity">
    <text evidence="2">Belongs to the SusD family.</text>
</comment>
<evidence type="ECO:0000256" key="1">
    <source>
        <dbReference type="ARBA" id="ARBA00004442"/>
    </source>
</evidence>
<dbReference type="RefSeq" id="WP_108685244.1">
    <property type="nucleotide sequence ID" value="NZ_QCYK01000001.1"/>
</dbReference>
<evidence type="ECO:0000256" key="3">
    <source>
        <dbReference type="ARBA" id="ARBA00022729"/>
    </source>
</evidence>
<dbReference type="AlphaFoldDB" id="A0A2T7BLP7"/>